<keyword evidence="5" id="KW-1185">Reference proteome</keyword>
<feature type="signal peptide" evidence="3">
    <location>
        <begin position="1"/>
        <end position="29"/>
    </location>
</feature>
<dbReference type="PANTHER" id="PTHR33709:SF17">
    <property type="entry name" value="UBIQUITIN-SPECIFIC PROTEASE FAMILY C19-RELATED PROTEIN"/>
    <property type="match status" value="1"/>
</dbReference>
<keyword evidence="3" id="KW-0732">Signal</keyword>
<evidence type="ECO:0000313" key="4">
    <source>
        <dbReference type="EMBL" id="TQD92356.1"/>
    </source>
</evidence>
<protein>
    <recommendedName>
        <fullName evidence="6">LysM domain-containing protein</fullName>
    </recommendedName>
</protein>
<feature type="chain" id="PRO_5021759882" description="LysM domain-containing protein" evidence="3">
    <location>
        <begin position="30"/>
        <end position="340"/>
    </location>
</feature>
<feature type="transmembrane region" description="Helical" evidence="2">
    <location>
        <begin position="181"/>
        <end position="201"/>
    </location>
</feature>
<feature type="compositionally biased region" description="Low complexity" evidence="1">
    <location>
        <begin position="84"/>
        <end position="95"/>
    </location>
</feature>
<accession>A0A540M102</accession>
<evidence type="ECO:0000313" key="5">
    <source>
        <dbReference type="Proteomes" id="UP000315295"/>
    </source>
</evidence>
<keyword evidence="2" id="KW-1133">Transmembrane helix</keyword>
<keyword evidence="2" id="KW-0812">Transmembrane</keyword>
<dbReference type="STRING" id="106549.A0A540M102"/>
<gene>
    <name evidence="4" type="ORF">C1H46_022067</name>
</gene>
<feature type="transmembrane region" description="Helical" evidence="2">
    <location>
        <begin position="208"/>
        <end position="227"/>
    </location>
</feature>
<evidence type="ECO:0000256" key="1">
    <source>
        <dbReference type="SAM" id="MobiDB-lite"/>
    </source>
</evidence>
<comment type="caution">
    <text evidence="4">The sequence shown here is derived from an EMBL/GenBank/DDBJ whole genome shotgun (WGS) entry which is preliminary data.</text>
</comment>
<feature type="compositionally biased region" description="Polar residues" evidence="1">
    <location>
        <begin position="96"/>
        <end position="106"/>
    </location>
</feature>
<feature type="region of interest" description="Disordered" evidence="1">
    <location>
        <begin position="81"/>
        <end position="106"/>
    </location>
</feature>
<dbReference type="Proteomes" id="UP000315295">
    <property type="component" value="Unassembled WGS sequence"/>
</dbReference>
<name>A0A540M102_MALBA</name>
<dbReference type="AlphaFoldDB" id="A0A540M102"/>
<dbReference type="PANTHER" id="PTHR33709">
    <property type="entry name" value="OSJNBA0035M09.9 PROTEIN"/>
    <property type="match status" value="1"/>
</dbReference>
<evidence type="ECO:0008006" key="6">
    <source>
        <dbReference type="Google" id="ProtNLM"/>
    </source>
</evidence>
<keyword evidence="2" id="KW-0472">Membrane</keyword>
<evidence type="ECO:0000256" key="2">
    <source>
        <dbReference type="SAM" id="Phobius"/>
    </source>
</evidence>
<evidence type="ECO:0000256" key="3">
    <source>
        <dbReference type="SAM" id="SignalP"/>
    </source>
</evidence>
<organism evidence="4 5">
    <name type="scientific">Malus baccata</name>
    <name type="common">Siberian crab apple</name>
    <name type="synonym">Pyrus baccata</name>
    <dbReference type="NCBI Taxonomy" id="106549"/>
    <lineage>
        <taxon>Eukaryota</taxon>
        <taxon>Viridiplantae</taxon>
        <taxon>Streptophyta</taxon>
        <taxon>Embryophyta</taxon>
        <taxon>Tracheophyta</taxon>
        <taxon>Spermatophyta</taxon>
        <taxon>Magnoliopsida</taxon>
        <taxon>eudicotyledons</taxon>
        <taxon>Gunneridae</taxon>
        <taxon>Pentapetalae</taxon>
        <taxon>rosids</taxon>
        <taxon>fabids</taxon>
        <taxon>Rosales</taxon>
        <taxon>Rosaceae</taxon>
        <taxon>Amygdaloideae</taxon>
        <taxon>Maleae</taxon>
        <taxon>Malus</taxon>
    </lineage>
</organism>
<dbReference type="InterPro" id="IPR040339">
    <property type="entry name" value="At1g16860-like"/>
</dbReference>
<dbReference type="CDD" id="cd17039">
    <property type="entry name" value="Ubl_ubiquitin_like"/>
    <property type="match status" value="1"/>
</dbReference>
<sequence length="340" mass="37329">MAKSSNKMATILNLILVLSLVPMISITESRQLGIYGAEEGDTCELVIHKFQLGADFFLSINPNLNCNNFFVAAIAPSSKPPPLSKLSGSSPSSSSQHNSGSVRSRPNFGQISKKSLGPLTPQLQLTSLITSEPLGLGPLSSWARRSSGQLEHTGSMSKVLYGSLVTTLSEEVQVEFQVSKMAIWLFMVVVVAMGLLVGGFLMVAVKKWMMLVAVKLFLVSVLVVVVWNCVWEKKGLLEFVMRYPDAELRGAVDGQYVKGSLEELSDLKKKIQESHGIPFDQQKILQHRLQGETMYLEDDSFPLIDLVSIPNCFLCVTSVTPIAAARGGEEEKDETFEKDW</sequence>
<reference evidence="4 5" key="1">
    <citation type="journal article" date="2019" name="G3 (Bethesda)">
        <title>Sequencing of a Wild Apple (Malus baccata) Genome Unravels the Differences Between Cultivated and Wild Apple Species Regarding Disease Resistance and Cold Tolerance.</title>
        <authorList>
            <person name="Chen X."/>
        </authorList>
    </citation>
    <scope>NUCLEOTIDE SEQUENCE [LARGE SCALE GENOMIC DNA]</scope>
    <source>
        <strain evidence="5">cv. Shandingzi</strain>
        <tissue evidence="4">Leaves</tissue>
    </source>
</reference>
<dbReference type="EMBL" id="VIEB01000394">
    <property type="protein sequence ID" value="TQD92356.1"/>
    <property type="molecule type" value="Genomic_DNA"/>
</dbReference>
<proteinExistence type="predicted"/>